<dbReference type="Proteomes" id="UP000709295">
    <property type="component" value="Unassembled WGS sequence"/>
</dbReference>
<dbReference type="EMBL" id="JAENGY010001055">
    <property type="protein sequence ID" value="KAG6953068.1"/>
    <property type="molecule type" value="Genomic_DNA"/>
</dbReference>
<reference evidence="2" key="1">
    <citation type="submission" date="2021-01" db="EMBL/GenBank/DDBJ databases">
        <title>Phytophthora aleatoria, a newly-described species from Pinus radiata is distinct from Phytophthora cactorum isolates based on comparative genomics.</title>
        <authorList>
            <person name="Mcdougal R."/>
            <person name="Panda P."/>
            <person name="Williams N."/>
            <person name="Studholme D.J."/>
        </authorList>
    </citation>
    <scope>NUCLEOTIDE SEQUENCE</scope>
    <source>
        <strain evidence="2">NZFS 4037</strain>
    </source>
</reference>
<dbReference type="AlphaFoldDB" id="A0A8J5I9Z1"/>
<keyword evidence="3" id="KW-1185">Reference proteome</keyword>
<feature type="region of interest" description="Disordered" evidence="1">
    <location>
        <begin position="1"/>
        <end position="93"/>
    </location>
</feature>
<organism evidence="2 3">
    <name type="scientific">Phytophthora aleatoria</name>
    <dbReference type="NCBI Taxonomy" id="2496075"/>
    <lineage>
        <taxon>Eukaryota</taxon>
        <taxon>Sar</taxon>
        <taxon>Stramenopiles</taxon>
        <taxon>Oomycota</taxon>
        <taxon>Peronosporomycetes</taxon>
        <taxon>Peronosporales</taxon>
        <taxon>Peronosporaceae</taxon>
        <taxon>Phytophthora</taxon>
    </lineage>
</organism>
<evidence type="ECO:0000256" key="1">
    <source>
        <dbReference type="SAM" id="MobiDB-lite"/>
    </source>
</evidence>
<feature type="compositionally biased region" description="Low complexity" evidence="1">
    <location>
        <begin position="1"/>
        <end position="20"/>
    </location>
</feature>
<evidence type="ECO:0000313" key="2">
    <source>
        <dbReference type="EMBL" id="KAG6953068.1"/>
    </source>
</evidence>
<sequence>LRTSNRAASRGATSAAPADASKGKKKATKWGPASNAASTGRTKPEEGEGGASNQELEDKVTPPKPKRSKKAATSTEAMTAVQLPPPNYPETASISRQGFDLTWFIQSFEPERAMGGG</sequence>
<accession>A0A8J5I9Z1</accession>
<comment type="caution">
    <text evidence="2">The sequence shown here is derived from an EMBL/GenBank/DDBJ whole genome shotgun (WGS) entry which is preliminary data.</text>
</comment>
<feature type="non-terminal residue" evidence="2">
    <location>
        <position position="1"/>
    </location>
</feature>
<gene>
    <name evidence="2" type="ORF">JG688_00012994</name>
</gene>
<protein>
    <submittedName>
        <fullName evidence="2">Uncharacterized protein</fullName>
    </submittedName>
</protein>
<proteinExistence type="predicted"/>
<name>A0A8J5I9Z1_9STRA</name>
<evidence type="ECO:0000313" key="3">
    <source>
        <dbReference type="Proteomes" id="UP000709295"/>
    </source>
</evidence>